<dbReference type="InterPro" id="IPR036140">
    <property type="entry name" value="PFN_sf"/>
</dbReference>
<gene>
    <name evidence="2" type="ORF">Vbra_10893</name>
</gene>
<dbReference type="EMBL" id="CDMY01000055">
    <property type="protein sequence ID" value="CEL92155.1"/>
    <property type="molecule type" value="Genomic_DNA"/>
</dbReference>
<dbReference type="AlphaFoldDB" id="A0A0G4E8L4"/>
<evidence type="ECO:0000313" key="3">
    <source>
        <dbReference type="Proteomes" id="UP000041254"/>
    </source>
</evidence>
<dbReference type="GO" id="GO:0003779">
    <property type="term" value="F:actin binding"/>
    <property type="evidence" value="ECO:0007669"/>
    <property type="project" value="InterPro"/>
</dbReference>
<accession>A0A0G4E8L4</accession>
<dbReference type="Proteomes" id="UP000041254">
    <property type="component" value="Unassembled WGS sequence"/>
</dbReference>
<dbReference type="VEuPathDB" id="CryptoDB:Vbra_10893"/>
<protein>
    <recommendedName>
        <fullName evidence="4">Profilin</fullName>
    </recommendedName>
</protein>
<evidence type="ECO:0000256" key="1">
    <source>
        <dbReference type="SAM" id="MobiDB-lite"/>
    </source>
</evidence>
<evidence type="ECO:0000313" key="2">
    <source>
        <dbReference type="EMBL" id="CEL92155.1"/>
    </source>
</evidence>
<dbReference type="InterPro" id="IPR048278">
    <property type="entry name" value="PFN"/>
</dbReference>
<reference evidence="2 3" key="1">
    <citation type="submission" date="2014-11" db="EMBL/GenBank/DDBJ databases">
        <authorList>
            <person name="Zhu J."/>
            <person name="Qi W."/>
            <person name="Song R."/>
        </authorList>
    </citation>
    <scope>NUCLEOTIDE SEQUENCE [LARGE SCALE GENOMIC DNA]</scope>
</reference>
<dbReference type="OrthoDB" id="10259541at2759"/>
<evidence type="ECO:0008006" key="4">
    <source>
        <dbReference type="Google" id="ProtNLM"/>
    </source>
</evidence>
<dbReference type="PANTHER" id="PTHR41752">
    <property type="entry name" value="PROFILIN"/>
    <property type="match status" value="1"/>
</dbReference>
<keyword evidence="3" id="KW-1185">Reference proteome</keyword>
<organism evidence="2 3">
    <name type="scientific">Vitrella brassicaformis (strain CCMP3155)</name>
    <dbReference type="NCBI Taxonomy" id="1169540"/>
    <lineage>
        <taxon>Eukaryota</taxon>
        <taxon>Sar</taxon>
        <taxon>Alveolata</taxon>
        <taxon>Colpodellida</taxon>
        <taxon>Vitrellaceae</taxon>
        <taxon>Vitrella</taxon>
    </lineage>
</organism>
<dbReference type="PANTHER" id="PTHR41752:SF1">
    <property type="entry name" value="PROFILIN"/>
    <property type="match status" value="1"/>
</dbReference>
<sequence>MSAPSSTTAPSLQSLLESQKEWARAIVFDGKGHIIARTSSAAAVQESEIRSYLTALDDRDTTIGSGFVLEGERFEVHRFHPPLVYGRRGGPEYGEGIALAKGTGRSGEVLFCLITYTLPVLSARAVPQLVKFFRTHLDDGWLHRCFQERQRVAKQIKERQRGEAEGSAARGATIRAKYVCTLLGGHDALTGFGAIALDNHCRHPTDTDQRAFPQGTCGGRQDLSLPS</sequence>
<name>A0A0G4E8L4_VITBC</name>
<dbReference type="SUPFAM" id="SSF55770">
    <property type="entry name" value="Profilin (actin-binding protein)"/>
    <property type="match status" value="1"/>
</dbReference>
<dbReference type="Gene3D" id="3.30.450.30">
    <property type="entry name" value="Dynein light chain 2a, cytoplasmic"/>
    <property type="match status" value="1"/>
</dbReference>
<dbReference type="InParanoid" id="A0A0G4E8L4"/>
<dbReference type="PhylomeDB" id="A0A0G4E8L4"/>
<dbReference type="Pfam" id="PF00235">
    <property type="entry name" value="Profilin"/>
    <property type="match status" value="1"/>
</dbReference>
<feature type="region of interest" description="Disordered" evidence="1">
    <location>
        <begin position="207"/>
        <end position="227"/>
    </location>
</feature>
<proteinExistence type="predicted"/>